<organism evidence="2 3">
    <name type="scientific">Methylobacterium marchantiae</name>
    <dbReference type="NCBI Taxonomy" id="600331"/>
    <lineage>
        <taxon>Bacteria</taxon>
        <taxon>Pseudomonadati</taxon>
        <taxon>Pseudomonadota</taxon>
        <taxon>Alphaproteobacteria</taxon>
        <taxon>Hyphomicrobiales</taxon>
        <taxon>Methylobacteriaceae</taxon>
        <taxon>Methylobacterium</taxon>
    </lineage>
</organism>
<evidence type="ECO:0000313" key="2">
    <source>
        <dbReference type="EMBL" id="MFD1301736.1"/>
    </source>
</evidence>
<comment type="caution">
    <text evidence="2">The sequence shown here is derived from an EMBL/GenBank/DDBJ whole genome shotgun (WGS) entry which is preliminary data.</text>
</comment>
<reference evidence="3" key="1">
    <citation type="journal article" date="2019" name="Int. J. Syst. Evol. Microbiol.">
        <title>The Global Catalogue of Microorganisms (GCM) 10K type strain sequencing project: providing services to taxonomists for standard genome sequencing and annotation.</title>
        <authorList>
            <consortium name="The Broad Institute Genomics Platform"/>
            <consortium name="The Broad Institute Genome Sequencing Center for Infectious Disease"/>
            <person name="Wu L."/>
            <person name="Ma J."/>
        </authorList>
    </citation>
    <scope>NUCLEOTIDE SEQUENCE [LARGE SCALE GENOMIC DNA]</scope>
    <source>
        <strain evidence="3">CCUG 56108</strain>
    </source>
</reference>
<name>A0ABW3WYG8_9HYPH</name>
<dbReference type="EMBL" id="JBHTND010000010">
    <property type="protein sequence ID" value="MFD1301736.1"/>
    <property type="molecule type" value="Genomic_DNA"/>
</dbReference>
<sequence>MVMTKETSVRRGSGLQEAPSAEFAVQTNSAGDPTTDAYRPWSAAFEFFNDRLFAGSLPPCVMTLTRHPRALGYFCAGAFQDRDGAVAHEISMNPSWFEAQGDDGSFSTLVHEMVHLWRHVHGKANRKGGKGSGGYHDVVWADRMELLGLMPSKSGSPGGSRTGYSMSHYIIEGGRFDLACHEWLLTAPGIDWRDARIERPSAPTERGAAEPPALSPKNTRTRFVCLTCEVKAWSRASAKLACVDCNIPLVVR</sequence>
<evidence type="ECO:0000256" key="1">
    <source>
        <dbReference type="SAM" id="MobiDB-lite"/>
    </source>
</evidence>
<evidence type="ECO:0000313" key="3">
    <source>
        <dbReference type="Proteomes" id="UP001597176"/>
    </source>
</evidence>
<dbReference type="RefSeq" id="WP_238208058.1">
    <property type="nucleotide sequence ID" value="NZ_JBHTND010000010.1"/>
</dbReference>
<accession>A0ABW3WYG8</accession>
<keyword evidence="3" id="KW-1185">Reference proteome</keyword>
<gene>
    <name evidence="2" type="ORF">ACFQ4G_09080</name>
</gene>
<proteinExistence type="predicted"/>
<feature type="region of interest" description="Disordered" evidence="1">
    <location>
        <begin position="1"/>
        <end position="31"/>
    </location>
</feature>
<protein>
    <submittedName>
        <fullName evidence="2">SprT domain-containing protein</fullName>
    </submittedName>
</protein>
<dbReference type="Proteomes" id="UP001597176">
    <property type="component" value="Unassembled WGS sequence"/>
</dbReference>